<dbReference type="InterPro" id="IPR036397">
    <property type="entry name" value="RNaseH_sf"/>
</dbReference>
<gene>
    <name evidence="6" type="primary">LOC100178269</name>
</gene>
<name>F6Y3H6_CIOIN</name>
<dbReference type="PANTHER" id="PTHR12801">
    <property type="entry name" value="RNA EXONUCLEASE REXO1 / RECO3 FAMILY MEMBER-RELATED"/>
    <property type="match status" value="1"/>
</dbReference>
<dbReference type="HOGENOM" id="CLU_022453_3_1_1"/>
<dbReference type="GO" id="GO:0004527">
    <property type="term" value="F:exonuclease activity"/>
    <property type="evidence" value="ECO:0007669"/>
    <property type="project" value="InterPro"/>
</dbReference>
<dbReference type="STRING" id="7719.ENSCINP00000009152"/>
<evidence type="ECO:0000259" key="5">
    <source>
        <dbReference type="SMART" id="SM00479"/>
    </source>
</evidence>
<evidence type="ECO:0000256" key="2">
    <source>
        <dbReference type="ARBA" id="ARBA00022722"/>
    </source>
</evidence>
<evidence type="ECO:0000256" key="4">
    <source>
        <dbReference type="ARBA" id="ARBA00025599"/>
    </source>
</evidence>
<dbReference type="InParanoid" id="F6Y3H6"/>
<dbReference type="OMA" id="NWPCALP"/>
<keyword evidence="1" id="KW-0698">rRNA processing</keyword>
<keyword evidence="2" id="KW-0540">Nuclease</keyword>
<dbReference type="Proteomes" id="UP000008144">
    <property type="component" value="Unassembled WGS sequence"/>
</dbReference>
<dbReference type="InterPro" id="IPR013520">
    <property type="entry name" value="Ribonucl_H"/>
</dbReference>
<keyword evidence="7" id="KW-1185">Reference proteome</keyword>
<dbReference type="InterPro" id="IPR012337">
    <property type="entry name" value="RNaseH-like_sf"/>
</dbReference>
<dbReference type="SUPFAM" id="SSF53098">
    <property type="entry name" value="Ribonuclease H-like"/>
    <property type="match status" value="1"/>
</dbReference>
<dbReference type="SMART" id="SM00479">
    <property type="entry name" value="EXOIII"/>
    <property type="match status" value="1"/>
</dbReference>
<dbReference type="AlphaFoldDB" id="F6Y3H6"/>
<evidence type="ECO:0000313" key="6">
    <source>
        <dbReference type="Ensembl" id="ENSCINP00000009152.3"/>
    </source>
</evidence>
<accession>F6Y3H6</accession>
<dbReference type="PANTHER" id="PTHR12801:SF45">
    <property type="entry name" value="RNA EXONUCLEASE 4"/>
    <property type="match status" value="1"/>
</dbReference>
<keyword evidence="3" id="KW-0378">Hydrolase</keyword>
<reference evidence="6" key="2">
    <citation type="submission" date="2025-08" db="UniProtKB">
        <authorList>
            <consortium name="Ensembl"/>
        </authorList>
    </citation>
    <scope>IDENTIFICATION</scope>
</reference>
<comment type="function">
    <text evidence="4">Exoribonuclease involved in ribosome biosynthesis. Involved in the processing of ITS1, the internal transcribed spacer localized between the 18S and 5.8S rRNAs.</text>
</comment>
<feature type="domain" description="Exonuclease" evidence="5">
    <location>
        <begin position="1"/>
        <end position="168"/>
    </location>
</feature>
<dbReference type="InterPro" id="IPR047021">
    <property type="entry name" value="REXO1/3/4-like"/>
</dbReference>
<evidence type="ECO:0000313" key="7">
    <source>
        <dbReference type="Proteomes" id="UP000008144"/>
    </source>
</evidence>
<organism evidence="6 7">
    <name type="scientific">Ciona intestinalis</name>
    <name type="common">Transparent sea squirt</name>
    <name type="synonym">Ascidia intestinalis</name>
    <dbReference type="NCBI Taxonomy" id="7719"/>
    <lineage>
        <taxon>Eukaryota</taxon>
        <taxon>Metazoa</taxon>
        <taxon>Chordata</taxon>
        <taxon>Tunicata</taxon>
        <taxon>Ascidiacea</taxon>
        <taxon>Phlebobranchia</taxon>
        <taxon>Cionidae</taxon>
        <taxon>Ciona</taxon>
    </lineage>
</organism>
<reference evidence="7" key="1">
    <citation type="journal article" date="2002" name="Science">
        <title>The draft genome of Ciona intestinalis: insights into chordate and vertebrate origins.</title>
        <authorList>
            <person name="Dehal P."/>
            <person name="Satou Y."/>
            <person name="Campbell R.K."/>
            <person name="Chapman J."/>
            <person name="Degnan B."/>
            <person name="De Tomaso A."/>
            <person name="Davidson B."/>
            <person name="Di Gregorio A."/>
            <person name="Gelpke M."/>
            <person name="Goodstein D.M."/>
            <person name="Harafuji N."/>
            <person name="Hastings K.E."/>
            <person name="Ho I."/>
            <person name="Hotta K."/>
            <person name="Huang W."/>
            <person name="Kawashima T."/>
            <person name="Lemaire P."/>
            <person name="Martinez D."/>
            <person name="Meinertzhagen I.A."/>
            <person name="Necula S."/>
            <person name="Nonaka M."/>
            <person name="Putnam N."/>
            <person name="Rash S."/>
            <person name="Saiga H."/>
            <person name="Satake M."/>
            <person name="Terry A."/>
            <person name="Yamada L."/>
            <person name="Wang H.G."/>
            <person name="Awazu S."/>
            <person name="Azumi K."/>
            <person name="Boore J."/>
            <person name="Branno M."/>
            <person name="Chin-Bow S."/>
            <person name="DeSantis R."/>
            <person name="Doyle S."/>
            <person name="Francino P."/>
            <person name="Keys D.N."/>
            <person name="Haga S."/>
            <person name="Hayashi H."/>
            <person name="Hino K."/>
            <person name="Imai K.S."/>
            <person name="Inaba K."/>
            <person name="Kano S."/>
            <person name="Kobayashi K."/>
            <person name="Kobayashi M."/>
            <person name="Lee B.I."/>
            <person name="Makabe K.W."/>
            <person name="Manohar C."/>
            <person name="Matassi G."/>
            <person name="Medina M."/>
            <person name="Mochizuki Y."/>
            <person name="Mount S."/>
            <person name="Morishita T."/>
            <person name="Miura S."/>
            <person name="Nakayama A."/>
            <person name="Nishizaka S."/>
            <person name="Nomoto H."/>
            <person name="Ohta F."/>
            <person name="Oishi K."/>
            <person name="Rigoutsos I."/>
            <person name="Sano M."/>
            <person name="Sasaki A."/>
            <person name="Sasakura Y."/>
            <person name="Shoguchi E."/>
            <person name="Shin-i T."/>
            <person name="Spagnuolo A."/>
            <person name="Stainier D."/>
            <person name="Suzuki M.M."/>
            <person name="Tassy O."/>
            <person name="Takatori N."/>
            <person name="Tokuoka M."/>
            <person name="Yagi K."/>
            <person name="Yoshizaki F."/>
            <person name="Wada S."/>
            <person name="Zhang C."/>
            <person name="Hyatt P.D."/>
            <person name="Larimer F."/>
            <person name="Detter C."/>
            <person name="Doggett N."/>
            <person name="Glavina T."/>
            <person name="Hawkins T."/>
            <person name="Richardson P."/>
            <person name="Lucas S."/>
            <person name="Kohara Y."/>
            <person name="Levine M."/>
            <person name="Satoh N."/>
            <person name="Rokhsar D.S."/>
        </authorList>
    </citation>
    <scope>NUCLEOTIDE SEQUENCE [LARGE SCALE GENOMIC DNA]</scope>
</reference>
<proteinExistence type="predicted"/>
<dbReference type="GO" id="GO:0006364">
    <property type="term" value="P:rRNA processing"/>
    <property type="evidence" value="ECO:0007669"/>
    <property type="project" value="UniProtKB-KW"/>
</dbReference>
<evidence type="ECO:0000256" key="1">
    <source>
        <dbReference type="ARBA" id="ARBA00022552"/>
    </source>
</evidence>
<protein>
    <submittedName>
        <fullName evidence="6">RNA exonuclease 4-like</fullName>
    </submittedName>
</protein>
<evidence type="ECO:0000256" key="3">
    <source>
        <dbReference type="ARBA" id="ARBA00022801"/>
    </source>
</evidence>
<dbReference type="Ensembl" id="ENSCINT00000009152.3">
    <property type="protein sequence ID" value="ENSCINP00000009152.3"/>
    <property type="gene ID" value="ENSCING00000004431.3"/>
</dbReference>
<dbReference type="GO" id="GO:0003676">
    <property type="term" value="F:nucleic acid binding"/>
    <property type="evidence" value="ECO:0007669"/>
    <property type="project" value="InterPro"/>
</dbReference>
<dbReference type="GeneTree" id="ENSGT00940000160781"/>
<sequence>MVYALDCEMVECLYSINSLARCSVVDYWGSVVLDLYVKQTSEVTDYRTKYSGIQPKHVMSDESISFKQAQSQVLNLLKNKIVIGHSLFFDTRALKINLPTEQTVDISKLSLVMEKMNNLGYRTEHTFSLKKLARHLLNRKIQTHTHCSVEDATATMDIFKSVSDSWFTENQPLFKDYLSGAYFDDRYWPPHVDNNP</sequence>
<dbReference type="Gene3D" id="3.30.420.10">
    <property type="entry name" value="Ribonuclease H-like superfamily/Ribonuclease H"/>
    <property type="match status" value="1"/>
</dbReference>
<dbReference type="Pfam" id="PF00929">
    <property type="entry name" value="RNase_T"/>
    <property type="match status" value="1"/>
</dbReference>
<reference evidence="6" key="3">
    <citation type="submission" date="2025-09" db="UniProtKB">
        <authorList>
            <consortium name="Ensembl"/>
        </authorList>
    </citation>
    <scope>IDENTIFICATION</scope>
</reference>